<accession>A0ACB8SLD7</accession>
<protein>
    <submittedName>
        <fullName evidence="1">Uncharacterized protein</fullName>
    </submittedName>
</protein>
<comment type="caution">
    <text evidence="1">The sequence shown here is derived from an EMBL/GenBank/DDBJ whole genome shotgun (WGS) entry which is preliminary data.</text>
</comment>
<evidence type="ECO:0000313" key="2">
    <source>
        <dbReference type="Proteomes" id="UP000814140"/>
    </source>
</evidence>
<gene>
    <name evidence="1" type="ORF">BV25DRAFT_1842114</name>
</gene>
<name>A0ACB8SLD7_9AGAM</name>
<dbReference type="Proteomes" id="UP000814140">
    <property type="component" value="Unassembled WGS sequence"/>
</dbReference>
<proteinExistence type="predicted"/>
<reference evidence="1" key="1">
    <citation type="submission" date="2021-03" db="EMBL/GenBank/DDBJ databases">
        <authorList>
            <consortium name="DOE Joint Genome Institute"/>
            <person name="Ahrendt S."/>
            <person name="Looney B.P."/>
            <person name="Miyauchi S."/>
            <person name="Morin E."/>
            <person name="Drula E."/>
            <person name="Courty P.E."/>
            <person name="Chicoki N."/>
            <person name="Fauchery L."/>
            <person name="Kohler A."/>
            <person name="Kuo A."/>
            <person name="Labutti K."/>
            <person name="Pangilinan J."/>
            <person name="Lipzen A."/>
            <person name="Riley R."/>
            <person name="Andreopoulos W."/>
            <person name="He G."/>
            <person name="Johnson J."/>
            <person name="Barry K.W."/>
            <person name="Grigoriev I.V."/>
            <person name="Nagy L."/>
            <person name="Hibbett D."/>
            <person name="Henrissat B."/>
            <person name="Matheny P.B."/>
            <person name="Labbe J."/>
            <person name="Martin F."/>
        </authorList>
    </citation>
    <scope>NUCLEOTIDE SEQUENCE</scope>
    <source>
        <strain evidence="1">HHB10654</strain>
    </source>
</reference>
<dbReference type="EMBL" id="MU277259">
    <property type="protein sequence ID" value="KAI0056696.1"/>
    <property type="molecule type" value="Genomic_DNA"/>
</dbReference>
<reference evidence="1" key="2">
    <citation type="journal article" date="2022" name="New Phytol.">
        <title>Evolutionary transition to the ectomycorrhizal habit in the genomes of a hyperdiverse lineage of mushroom-forming fungi.</title>
        <authorList>
            <person name="Looney B."/>
            <person name="Miyauchi S."/>
            <person name="Morin E."/>
            <person name="Drula E."/>
            <person name="Courty P.E."/>
            <person name="Kohler A."/>
            <person name="Kuo A."/>
            <person name="LaButti K."/>
            <person name="Pangilinan J."/>
            <person name="Lipzen A."/>
            <person name="Riley R."/>
            <person name="Andreopoulos W."/>
            <person name="He G."/>
            <person name="Johnson J."/>
            <person name="Nolan M."/>
            <person name="Tritt A."/>
            <person name="Barry K.W."/>
            <person name="Grigoriev I.V."/>
            <person name="Nagy L.G."/>
            <person name="Hibbett D."/>
            <person name="Henrissat B."/>
            <person name="Matheny P.B."/>
            <person name="Labbe J."/>
            <person name="Martin F.M."/>
        </authorList>
    </citation>
    <scope>NUCLEOTIDE SEQUENCE</scope>
    <source>
        <strain evidence="1">HHB10654</strain>
    </source>
</reference>
<evidence type="ECO:0000313" key="1">
    <source>
        <dbReference type="EMBL" id="KAI0056696.1"/>
    </source>
</evidence>
<sequence>MAPKKQILPEASASRAPKKVPNLPATVPSGIAAASKPQPAPARKRPGVQTGAEHPSPSPTFSKQSQRSNLTPSSVTDERDNETKKATKRKQPSEGHGSDDEYIDEGPQTEDEDGGGVITRKTLNPSKSTKPKPAKVDNKPKKTTAAKKPTKKRRTEAQVEEEHEVEQPAMSIVQSRSMTTLPSTESRPPPDKTPSFPQTTSQTFARSVFSRKMQRKSLEHKKQAILGTADEDGNAPVALSAPLAPTRFRVHVSAMTEHRQTIIAAAESALKGYAYDRIVGDGEKETAVPYLYRQFNDRRIQPDAVVKLVDSFNTQGRLTWVYPIPLCVSAAHVDFSTLAHDTSDPTVIPVVKWSDLAIQGALDMPIAASGQHRKAAVQAIAKPLYAKVLAKRAEINKLAKDGGGKGNNKASDAKSQALRRARTELAVLEQEYIDTTVWTIAVYDTATIDAHPNSLEIYQYLSRNEVMFHLPATEREQWKTRLAEVGFTLKRKGVDFRTYMTTDEWKIDHEALMHTSKVRDALGRIMAIPEYMEMLLGLTEYGQHFVEWTHFDPKWWRDVLLDTFGMMFTELVEICEMPWRAILNSGDEPFDAETNKSRTDILQTTVDRDSAPYQDVMSLLLTVGFQPRSTPGSRGKSDAQEEPLAIHDFDVIDYTLYDDLADTYKTFFRPHALALLTSDTLTLEQEAAWESYKSSAIAAINTWVERARPHIYPSDKSLKSMLDKAVGVTSFLFENFRSLNMLRRVPFVNRFLLKDLRAIMSSCKEGLREVFRWVDGGIDIQISILNRNSVGDYSRAAAEAMDKAGVERDARKLFFSKVLEFCGVELRHLSAHLIDPKYGNMEDRRLKDKDAYGRYIEENSDDRPIRRLLGPAAHRRSTAYYFSSVVQDIISDSHISRRVSKQATKTEGKKKQTVVDLFASDDTKGDESLDEDGFANDFHDIV</sequence>
<organism evidence="1 2">
    <name type="scientific">Artomyces pyxidatus</name>
    <dbReference type="NCBI Taxonomy" id="48021"/>
    <lineage>
        <taxon>Eukaryota</taxon>
        <taxon>Fungi</taxon>
        <taxon>Dikarya</taxon>
        <taxon>Basidiomycota</taxon>
        <taxon>Agaricomycotina</taxon>
        <taxon>Agaricomycetes</taxon>
        <taxon>Russulales</taxon>
        <taxon>Auriscalpiaceae</taxon>
        <taxon>Artomyces</taxon>
    </lineage>
</organism>
<keyword evidence="2" id="KW-1185">Reference proteome</keyword>